<gene>
    <name evidence="1" type="ORF">ACFODX_06490</name>
</gene>
<dbReference type="RefSeq" id="WP_378117280.1">
    <property type="nucleotide sequence ID" value="NZ_JBHRTF010000003.1"/>
</dbReference>
<keyword evidence="2" id="KW-1185">Reference proteome</keyword>
<accession>A0ABV7FC83</accession>
<proteinExistence type="predicted"/>
<evidence type="ECO:0000313" key="2">
    <source>
        <dbReference type="Proteomes" id="UP001595555"/>
    </source>
</evidence>
<comment type="caution">
    <text evidence="1">The sequence shown here is derived from an EMBL/GenBank/DDBJ whole genome shotgun (WGS) entry which is preliminary data.</text>
</comment>
<evidence type="ECO:0000313" key="1">
    <source>
        <dbReference type="EMBL" id="MFC3115199.1"/>
    </source>
</evidence>
<dbReference type="Proteomes" id="UP001595555">
    <property type="component" value="Unassembled WGS sequence"/>
</dbReference>
<organism evidence="1 2">
    <name type="scientific">Cellvibrio fontiphilus</name>
    <dbReference type="NCBI Taxonomy" id="1815559"/>
    <lineage>
        <taxon>Bacteria</taxon>
        <taxon>Pseudomonadati</taxon>
        <taxon>Pseudomonadota</taxon>
        <taxon>Gammaproteobacteria</taxon>
        <taxon>Cellvibrionales</taxon>
        <taxon>Cellvibrionaceae</taxon>
        <taxon>Cellvibrio</taxon>
    </lineage>
</organism>
<dbReference type="EMBL" id="JBHRTF010000003">
    <property type="protein sequence ID" value="MFC3115199.1"/>
    <property type="molecule type" value="Genomic_DNA"/>
</dbReference>
<reference evidence="2" key="1">
    <citation type="journal article" date="2019" name="Int. J. Syst. Evol. Microbiol.">
        <title>The Global Catalogue of Microorganisms (GCM) 10K type strain sequencing project: providing services to taxonomists for standard genome sequencing and annotation.</title>
        <authorList>
            <consortium name="The Broad Institute Genomics Platform"/>
            <consortium name="The Broad Institute Genome Sequencing Center for Infectious Disease"/>
            <person name="Wu L."/>
            <person name="Ma J."/>
        </authorList>
    </citation>
    <scope>NUCLEOTIDE SEQUENCE [LARGE SCALE GENOMIC DNA]</scope>
    <source>
        <strain evidence="2">KCTC 52237</strain>
    </source>
</reference>
<protein>
    <submittedName>
        <fullName evidence="1">Uncharacterized protein</fullName>
    </submittedName>
</protein>
<sequence length="56" mass="6676">MDSEEIKIKIFGKDQNSDLDENYYESFFNLALPNGFAFWNEKDLDYREPLIRGLPE</sequence>
<name>A0ABV7FC83_9GAMM</name>